<proteinExistence type="predicted"/>
<name>A0A8H4R9S7_9HELO</name>
<dbReference type="AlphaFoldDB" id="A0A8H4R9S7"/>
<evidence type="ECO:0000313" key="2">
    <source>
        <dbReference type="EMBL" id="KAF4624804.1"/>
    </source>
</evidence>
<evidence type="ECO:0000313" key="3">
    <source>
        <dbReference type="Proteomes" id="UP000566819"/>
    </source>
</evidence>
<organism evidence="2 3">
    <name type="scientific">Cudoniella acicularis</name>
    <dbReference type="NCBI Taxonomy" id="354080"/>
    <lineage>
        <taxon>Eukaryota</taxon>
        <taxon>Fungi</taxon>
        <taxon>Dikarya</taxon>
        <taxon>Ascomycota</taxon>
        <taxon>Pezizomycotina</taxon>
        <taxon>Leotiomycetes</taxon>
        <taxon>Helotiales</taxon>
        <taxon>Tricladiaceae</taxon>
        <taxon>Cudoniella</taxon>
    </lineage>
</organism>
<dbReference type="Proteomes" id="UP000566819">
    <property type="component" value="Unassembled WGS sequence"/>
</dbReference>
<protein>
    <submittedName>
        <fullName evidence="2">Uncharacterized protein</fullName>
    </submittedName>
</protein>
<gene>
    <name evidence="2" type="ORF">G7Y89_g13364</name>
</gene>
<feature type="compositionally biased region" description="Basic residues" evidence="1">
    <location>
        <begin position="104"/>
        <end position="119"/>
    </location>
</feature>
<sequence>MDTTTGQMAMDNEYGNENDDESRMGMDRSEIDCRGVLALVFRLQENHVMSILAVNFDSDWAPYRRSSPETLSTRPLCPASLDPEASNFRDHVTGHLDFSPSRLSKVRSNPHHQRLHSQRTTHNKFTPRQFGLCTHPVAHAATHAVTQSSQASGQLPRASHRIAPHHSGREYIVLFQVKASNTTAALLPSLARRPK</sequence>
<comment type="caution">
    <text evidence="2">The sequence shown here is derived from an EMBL/GenBank/DDBJ whole genome shotgun (WGS) entry which is preliminary data.</text>
</comment>
<keyword evidence="3" id="KW-1185">Reference proteome</keyword>
<evidence type="ECO:0000256" key="1">
    <source>
        <dbReference type="SAM" id="MobiDB-lite"/>
    </source>
</evidence>
<feature type="region of interest" description="Disordered" evidence="1">
    <location>
        <begin position="99"/>
        <end position="119"/>
    </location>
</feature>
<dbReference type="EMBL" id="JAAMPI010001549">
    <property type="protein sequence ID" value="KAF4624804.1"/>
    <property type="molecule type" value="Genomic_DNA"/>
</dbReference>
<feature type="region of interest" description="Disordered" evidence="1">
    <location>
        <begin position="1"/>
        <end position="25"/>
    </location>
</feature>
<reference evidence="2 3" key="1">
    <citation type="submission" date="2020-03" db="EMBL/GenBank/DDBJ databases">
        <title>Draft Genome Sequence of Cudoniella acicularis.</title>
        <authorList>
            <person name="Buettner E."/>
            <person name="Kellner H."/>
        </authorList>
    </citation>
    <scope>NUCLEOTIDE SEQUENCE [LARGE SCALE GENOMIC DNA]</scope>
    <source>
        <strain evidence="2 3">DSM 108380</strain>
    </source>
</reference>
<accession>A0A8H4R9S7</accession>